<protein>
    <submittedName>
        <fullName evidence="3">Uncharacterized protein</fullName>
    </submittedName>
</protein>
<keyword evidence="4" id="KW-1185">Reference proteome</keyword>
<evidence type="ECO:0000313" key="3">
    <source>
        <dbReference type="EMBL" id="CAI4211760.1"/>
    </source>
</evidence>
<feature type="region of interest" description="Disordered" evidence="1">
    <location>
        <begin position="14"/>
        <end position="33"/>
    </location>
</feature>
<feature type="transmembrane region" description="Helical" evidence="2">
    <location>
        <begin position="89"/>
        <end position="110"/>
    </location>
</feature>
<keyword evidence="2" id="KW-1133">Transmembrane helix</keyword>
<accession>A0A9P1GXK5</accession>
<evidence type="ECO:0000313" key="4">
    <source>
        <dbReference type="Proteomes" id="UP000838763"/>
    </source>
</evidence>
<dbReference type="EMBL" id="CALLCH030000002">
    <property type="protein sequence ID" value="CAI4211760.1"/>
    <property type="molecule type" value="Genomic_DNA"/>
</dbReference>
<proteinExistence type="predicted"/>
<sequence>MAGESGAATMIALPSRTQAVESQRVAPVNPGPLTPDTFPSKWLKRCIKQRELELPTAVAFLIVTCGAAVAFLGIAALDKATPVVVFVQGSLQLLLFLLAGALILVVRLGYVPLDLT</sequence>
<name>A0A9P1GXK5_9PEZI</name>
<organism evidence="3 4">
    <name type="scientific">Parascedosporium putredinis</name>
    <dbReference type="NCBI Taxonomy" id="1442378"/>
    <lineage>
        <taxon>Eukaryota</taxon>
        <taxon>Fungi</taxon>
        <taxon>Dikarya</taxon>
        <taxon>Ascomycota</taxon>
        <taxon>Pezizomycotina</taxon>
        <taxon>Sordariomycetes</taxon>
        <taxon>Hypocreomycetidae</taxon>
        <taxon>Microascales</taxon>
        <taxon>Microascaceae</taxon>
        <taxon>Parascedosporium</taxon>
    </lineage>
</organism>
<evidence type="ECO:0000256" key="1">
    <source>
        <dbReference type="SAM" id="MobiDB-lite"/>
    </source>
</evidence>
<dbReference type="Proteomes" id="UP000838763">
    <property type="component" value="Unassembled WGS sequence"/>
</dbReference>
<dbReference type="AlphaFoldDB" id="A0A9P1GXK5"/>
<reference evidence="3" key="1">
    <citation type="submission" date="2022-11" db="EMBL/GenBank/DDBJ databases">
        <authorList>
            <person name="Scott C."/>
            <person name="Bruce N."/>
        </authorList>
    </citation>
    <scope>NUCLEOTIDE SEQUENCE</scope>
</reference>
<evidence type="ECO:0000256" key="2">
    <source>
        <dbReference type="SAM" id="Phobius"/>
    </source>
</evidence>
<feature type="transmembrane region" description="Helical" evidence="2">
    <location>
        <begin position="54"/>
        <end position="77"/>
    </location>
</feature>
<comment type="caution">
    <text evidence="3">The sequence shown here is derived from an EMBL/GenBank/DDBJ whole genome shotgun (WGS) entry which is preliminary data.</text>
</comment>
<keyword evidence="2" id="KW-0472">Membrane</keyword>
<keyword evidence="2" id="KW-0812">Transmembrane</keyword>
<gene>
    <name evidence="3" type="ORF">PPNO1_LOCUS1534</name>
</gene>